<sequence length="121" mass="13512">MFVACERTSVKTFAADFGWCDECPKAYPGPIGIVMKTCEELAIVPIQAIEGTSLSEMGEYHIRDLGDDQRFLKEMCQAVSDGNFTNDLANRKPGPVVHSRWLTTASRILRIYVSIRNPADE</sequence>
<comment type="caution">
    <text evidence="1">The sequence shown here is derived from an EMBL/GenBank/DDBJ whole genome shotgun (WGS) entry which is preliminary data.</text>
</comment>
<reference evidence="1 2" key="1">
    <citation type="journal article" date="2019" name="Sci. Rep.">
        <title>Orb-weaving spider Araneus ventricosus genome elucidates the spidroin gene catalogue.</title>
        <authorList>
            <person name="Kono N."/>
            <person name="Nakamura H."/>
            <person name="Ohtoshi R."/>
            <person name="Moran D.A.P."/>
            <person name="Shinohara A."/>
            <person name="Yoshida Y."/>
            <person name="Fujiwara M."/>
            <person name="Mori M."/>
            <person name="Tomita M."/>
            <person name="Arakawa K."/>
        </authorList>
    </citation>
    <scope>NUCLEOTIDE SEQUENCE [LARGE SCALE GENOMIC DNA]</scope>
</reference>
<dbReference type="OrthoDB" id="6617942at2759"/>
<dbReference type="PANTHER" id="PTHR46409">
    <property type="entry name" value="HTH PSQ-TYPE DOMAIN-CONTAINING PROTEIN"/>
    <property type="match status" value="1"/>
</dbReference>
<dbReference type="Proteomes" id="UP000499080">
    <property type="component" value="Unassembled WGS sequence"/>
</dbReference>
<evidence type="ECO:0000313" key="1">
    <source>
        <dbReference type="EMBL" id="GBM89245.1"/>
    </source>
</evidence>
<dbReference type="PANTHER" id="PTHR46409:SF1">
    <property type="entry name" value="HTH PSQ-TYPE DOMAIN-CONTAINING PROTEIN"/>
    <property type="match status" value="1"/>
</dbReference>
<gene>
    <name evidence="1" type="ORF">AVEN_73533_1</name>
</gene>
<dbReference type="EMBL" id="BGPR01003526">
    <property type="protein sequence ID" value="GBM89245.1"/>
    <property type="molecule type" value="Genomic_DNA"/>
</dbReference>
<proteinExistence type="predicted"/>
<evidence type="ECO:0000313" key="2">
    <source>
        <dbReference type="Proteomes" id="UP000499080"/>
    </source>
</evidence>
<keyword evidence="2" id="KW-1185">Reference proteome</keyword>
<name>A0A4Y2JH77_ARAVE</name>
<accession>A0A4Y2JH77</accession>
<organism evidence="1 2">
    <name type="scientific">Araneus ventricosus</name>
    <name type="common">Orbweaver spider</name>
    <name type="synonym">Epeira ventricosa</name>
    <dbReference type="NCBI Taxonomy" id="182803"/>
    <lineage>
        <taxon>Eukaryota</taxon>
        <taxon>Metazoa</taxon>
        <taxon>Ecdysozoa</taxon>
        <taxon>Arthropoda</taxon>
        <taxon>Chelicerata</taxon>
        <taxon>Arachnida</taxon>
        <taxon>Araneae</taxon>
        <taxon>Araneomorphae</taxon>
        <taxon>Entelegynae</taxon>
        <taxon>Araneoidea</taxon>
        <taxon>Araneidae</taxon>
        <taxon>Araneus</taxon>
    </lineage>
</organism>
<dbReference type="AlphaFoldDB" id="A0A4Y2JH77"/>
<protein>
    <submittedName>
        <fullName evidence="1">Uncharacterized protein</fullName>
    </submittedName>
</protein>